<name>A0AAD7QUC6_9ASCO</name>
<sequence length="246" mass="26203">MPSIAGHSLLVVGGSSGMGYGGLRVAIASSNPTRVKDAVERLQKATNSDDAKVVGYTVDLSGPDVEAQLEKLLTEVKNGFDKKSLNHIVFTAGNSIEHRKTKDIDLDFIQRCGMVRFVAPLLIGKLAPRFVENHWSSSITLTSGKVANKLMPEYTVLTAYAAGAEGMTRNLALDLKPIRVNLVSPGAVLTELWGPNPDGIIAALSQKMPLGKVGSVEEAAEPYIYLMKDTNSTGSIIPTNGGELLL</sequence>
<keyword evidence="5" id="KW-1185">Reference proteome</keyword>
<dbReference type="CDD" id="cd05233">
    <property type="entry name" value="SDR_c"/>
    <property type="match status" value="1"/>
</dbReference>
<dbReference type="Proteomes" id="UP001217417">
    <property type="component" value="Unassembled WGS sequence"/>
</dbReference>
<dbReference type="InterPro" id="IPR036291">
    <property type="entry name" value="NAD(P)-bd_dom_sf"/>
</dbReference>
<dbReference type="AlphaFoldDB" id="A0AAD7QUC6"/>
<reference evidence="4" key="1">
    <citation type="submission" date="2023-03" db="EMBL/GenBank/DDBJ databases">
        <title>Near-Complete genome sequence of Lipomyces tetrasporous NRRL Y-64009, an oleaginous yeast capable of growing on lignocellulosic hydrolysates.</title>
        <authorList>
            <consortium name="Lawrence Berkeley National Laboratory"/>
            <person name="Jagtap S.S."/>
            <person name="Liu J.-J."/>
            <person name="Walukiewicz H.E."/>
            <person name="Pangilinan J."/>
            <person name="Lipzen A."/>
            <person name="Ahrendt S."/>
            <person name="Koriabine M."/>
            <person name="Cobaugh K."/>
            <person name="Salamov A."/>
            <person name="Yoshinaga Y."/>
            <person name="Ng V."/>
            <person name="Daum C."/>
            <person name="Grigoriev I.V."/>
            <person name="Slininger P.J."/>
            <person name="Dien B.S."/>
            <person name="Jin Y.-S."/>
            <person name="Rao C.V."/>
        </authorList>
    </citation>
    <scope>NUCLEOTIDE SEQUENCE</scope>
    <source>
        <strain evidence="4">NRRL Y-64009</strain>
    </source>
</reference>
<dbReference type="PANTHER" id="PTHR43477:SF1">
    <property type="entry name" value="DIHYDROANTICAPSIN 7-DEHYDROGENASE"/>
    <property type="match status" value="1"/>
</dbReference>
<evidence type="ECO:0000313" key="5">
    <source>
        <dbReference type="Proteomes" id="UP001217417"/>
    </source>
</evidence>
<evidence type="ECO:0000256" key="3">
    <source>
        <dbReference type="ARBA" id="ARBA00023002"/>
    </source>
</evidence>
<dbReference type="InterPro" id="IPR057571">
    <property type="entry name" value="SDR_PhqE-like"/>
</dbReference>
<dbReference type="Pfam" id="PF23441">
    <property type="entry name" value="SDR"/>
    <property type="match status" value="1"/>
</dbReference>
<dbReference type="GO" id="GO:0016491">
    <property type="term" value="F:oxidoreductase activity"/>
    <property type="evidence" value="ECO:0007669"/>
    <property type="project" value="UniProtKB-KW"/>
</dbReference>
<dbReference type="Gene3D" id="3.40.50.720">
    <property type="entry name" value="NAD(P)-binding Rossmann-like Domain"/>
    <property type="match status" value="1"/>
</dbReference>
<dbReference type="PRINTS" id="PR00081">
    <property type="entry name" value="GDHRDH"/>
</dbReference>
<dbReference type="PANTHER" id="PTHR43477">
    <property type="entry name" value="DIHYDROANTICAPSIN 7-DEHYDROGENASE"/>
    <property type="match status" value="1"/>
</dbReference>
<dbReference type="InterPro" id="IPR002347">
    <property type="entry name" value="SDR_fam"/>
</dbReference>
<dbReference type="InterPro" id="IPR051122">
    <property type="entry name" value="SDR_DHRS6-like"/>
</dbReference>
<proteinExistence type="inferred from homology"/>
<evidence type="ECO:0000313" key="4">
    <source>
        <dbReference type="EMBL" id="KAJ8101667.1"/>
    </source>
</evidence>
<keyword evidence="2" id="KW-0521">NADP</keyword>
<protein>
    <submittedName>
        <fullName evidence="4">Uncharacterized protein</fullName>
    </submittedName>
</protein>
<comment type="caution">
    <text evidence="4">The sequence shown here is derived from an EMBL/GenBank/DDBJ whole genome shotgun (WGS) entry which is preliminary data.</text>
</comment>
<comment type="similarity">
    <text evidence="1">Belongs to the short-chain dehydrogenases/reductases (SDR) family.</text>
</comment>
<dbReference type="SUPFAM" id="SSF51735">
    <property type="entry name" value="NAD(P)-binding Rossmann-fold domains"/>
    <property type="match status" value="1"/>
</dbReference>
<dbReference type="RefSeq" id="XP_056045117.1">
    <property type="nucleotide sequence ID" value="XM_056189878.1"/>
</dbReference>
<gene>
    <name evidence="4" type="ORF">POJ06DRAFT_280422</name>
</gene>
<evidence type="ECO:0000256" key="2">
    <source>
        <dbReference type="ARBA" id="ARBA00022857"/>
    </source>
</evidence>
<accession>A0AAD7QUC6</accession>
<dbReference type="EMBL" id="JARPMG010000003">
    <property type="protein sequence ID" value="KAJ8101667.1"/>
    <property type="molecule type" value="Genomic_DNA"/>
</dbReference>
<organism evidence="4 5">
    <name type="scientific">Lipomyces tetrasporus</name>
    <dbReference type="NCBI Taxonomy" id="54092"/>
    <lineage>
        <taxon>Eukaryota</taxon>
        <taxon>Fungi</taxon>
        <taxon>Dikarya</taxon>
        <taxon>Ascomycota</taxon>
        <taxon>Saccharomycotina</taxon>
        <taxon>Lipomycetes</taxon>
        <taxon>Lipomycetales</taxon>
        <taxon>Lipomycetaceae</taxon>
        <taxon>Lipomyces</taxon>
    </lineage>
</organism>
<dbReference type="GeneID" id="80885044"/>
<keyword evidence="3" id="KW-0560">Oxidoreductase</keyword>
<evidence type="ECO:0000256" key="1">
    <source>
        <dbReference type="ARBA" id="ARBA00006484"/>
    </source>
</evidence>